<evidence type="ECO:0000313" key="2">
    <source>
        <dbReference type="Proteomes" id="UP000656274"/>
    </source>
</evidence>
<sequence length="227" mass="27387">MQKYYSLIFIFFLFLNTSLYSQDKIEEFFDNAVGKDNLSLSNGKLFTNDYKTTEINQFFFPTYSIENITYKNQDYSNITLKYDLYRDIVIYRPYGNSENFGIELIQENVNSFTINNSKFVKLSGIYKGYYEEKISGNKISLYIKHKKEIRDLVKNKLVYYNFILKNEYVIQYKNEFYTIKNKKDLVDIFKENKNEIADFFKRNSNLFNENRTLFFENLVKQLENNIK</sequence>
<dbReference type="EMBL" id="JADFTZ010000001">
    <property type="protein sequence ID" value="MBE9575269.1"/>
    <property type="molecule type" value="Genomic_DNA"/>
</dbReference>
<dbReference type="Proteomes" id="UP000656274">
    <property type="component" value="Unassembled WGS sequence"/>
</dbReference>
<proteinExistence type="predicted"/>
<comment type="caution">
    <text evidence="1">The sequence shown here is derived from an EMBL/GenBank/DDBJ whole genome shotgun (WGS) entry which is preliminary data.</text>
</comment>
<accession>A0ABR9WMX4</accession>
<gene>
    <name evidence="1" type="ORF">IM755_00970</name>
</gene>
<keyword evidence="2" id="KW-1185">Reference proteome</keyword>
<protein>
    <recommendedName>
        <fullName evidence="3">DUF4468 domain-containing protein</fullName>
    </recommendedName>
</protein>
<evidence type="ECO:0000313" key="1">
    <source>
        <dbReference type="EMBL" id="MBE9575269.1"/>
    </source>
</evidence>
<evidence type="ECO:0008006" key="3">
    <source>
        <dbReference type="Google" id="ProtNLM"/>
    </source>
</evidence>
<reference evidence="1 2" key="1">
    <citation type="submission" date="2020-10" db="EMBL/GenBank/DDBJ databases">
        <title>The genome sequence of Flavobacterium aquaticum 1Y8A.</title>
        <authorList>
            <person name="Liu Y."/>
        </authorList>
    </citation>
    <scope>NUCLEOTIDE SEQUENCE [LARGE SCALE GENOMIC DNA]</scope>
    <source>
        <strain evidence="1 2">1Y8A</strain>
    </source>
</reference>
<organism evidence="1 2">
    <name type="scientific">Flavobacterium proteolyticum</name>
    <dbReference type="NCBI Taxonomy" id="2911683"/>
    <lineage>
        <taxon>Bacteria</taxon>
        <taxon>Pseudomonadati</taxon>
        <taxon>Bacteroidota</taxon>
        <taxon>Flavobacteriia</taxon>
        <taxon>Flavobacteriales</taxon>
        <taxon>Flavobacteriaceae</taxon>
        <taxon>Flavobacterium</taxon>
    </lineage>
</organism>
<dbReference type="RefSeq" id="WP_194093208.1">
    <property type="nucleotide sequence ID" value="NZ_JADFTZ010000001.1"/>
</dbReference>
<name>A0ABR9WMX4_9FLAO</name>